<dbReference type="AlphaFoldDB" id="K1L4B0"/>
<reference evidence="6 7" key="1">
    <citation type="journal article" date="2012" name="J. Bacteriol.">
        <title>Draft Genome Sequence of Cecembia lonarensis Strain LW9T, Isolated from Lonar Lake, a Haloalkaline Lake in India.</title>
        <authorList>
            <person name="Shivaji S."/>
            <person name="Ara S."/>
            <person name="Singh A."/>
            <person name="Pinnaka A.K."/>
        </authorList>
    </citation>
    <scope>NUCLEOTIDE SEQUENCE [LARGE SCALE GENOMIC DNA]</scope>
    <source>
        <strain evidence="6 7">LW9</strain>
    </source>
</reference>
<comment type="caution">
    <text evidence="6">The sequence shown here is derived from an EMBL/GenBank/DDBJ whole genome shotgun (WGS) entry which is preliminary data.</text>
</comment>
<keyword evidence="4" id="KW-0472">Membrane</keyword>
<keyword evidence="1 3" id="KW-0479">Metal-binding</keyword>
<dbReference type="GO" id="GO:0009055">
    <property type="term" value="F:electron transfer activity"/>
    <property type="evidence" value="ECO:0007669"/>
    <property type="project" value="InterPro"/>
</dbReference>
<dbReference type="Gene3D" id="3.80.10.10">
    <property type="entry name" value="Ribonuclease Inhibitor"/>
    <property type="match status" value="1"/>
</dbReference>
<keyword evidence="7" id="KW-1185">Reference proteome</keyword>
<dbReference type="InterPro" id="IPR011429">
    <property type="entry name" value="Cyt_c_Planctomycete-type"/>
</dbReference>
<dbReference type="PATRIC" id="fig|1225176.3.peg.29"/>
<dbReference type="GO" id="GO:0020037">
    <property type="term" value="F:heme binding"/>
    <property type="evidence" value="ECO:0007669"/>
    <property type="project" value="InterPro"/>
</dbReference>
<keyword evidence="4" id="KW-0812">Transmembrane</keyword>
<dbReference type="InterPro" id="IPR009056">
    <property type="entry name" value="Cyt_c-like_dom"/>
</dbReference>
<dbReference type="PANTHER" id="PTHR35889:SF3">
    <property type="entry name" value="F-BOX DOMAIN-CONTAINING PROTEIN"/>
    <property type="match status" value="1"/>
</dbReference>
<name>K1L4B0_CECL9</name>
<evidence type="ECO:0000259" key="5">
    <source>
        <dbReference type="PROSITE" id="PS51007"/>
    </source>
</evidence>
<evidence type="ECO:0000256" key="1">
    <source>
        <dbReference type="ARBA" id="ARBA00022723"/>
    </source>
</evidence>
<dbReference type="PANTHER" id="PTHR35889">
    <property type="entry name" value="CYCLOINULO-OLIGOSACCHARIDE FRUCTANOTRANSFERASE-RELATED"/>
    <property type="match status" value="1"/>
</dbReference>
<dbReference type="Pfam" id="PF07635">
    <property type="entry name" value="PSCyt1"/>
    <property type="match status" value="1"/>
</dbReference>
<dbReference type="EMBL" id="AMGM01000001">
    <property type="protein sequence ID" value="EKB51235.1"/>
    <property type="molecule type" value="Genomic_DNA"/>
</dbReference>
<gene>
    <name evidence="6" type="ORF">B879_00029</name>
</gene>
<dbReference type="RefSeq" id="WP_009183084.1">
    <property type="nucleotide sequence ID" value="NZ_AMGM01000001.1"/>
</dbReference>
<evidence type="ECO:0000256" key="2">
    <source>
        <dbReference type="ARBA" id="ARBA00023004"/>
    </source>
</evidence>
<dbReference type="PROSITE" id="PS51007">
    <property type="entry name" value="CYTC"/>
    <property type="match status" value="1"/>
</dbReference>
<feature type="transmembrane region" description="Helical" evidence="4">
    <location>
        <begin position="79"/>
        <end position="97"/>
    </location>
</feature>
<feature type="transmembrane region" description="Helical" evidence="4">
    <location>
        <begin position="109"/>
        <end position="127"/>
    </location>
</feature>
<evidence type="ECO:0000313" key="7">
    <source>
        <dbReference type="Proteomes" id="UP000004478"/>
    </source>
</evidence>
<evidence type="ECO:0000313" key="6">
    <source>
        <dbReference type="EMBL" id="EKB51235.1"/>
    </source>
</evidence>
<keyword evidence="2 3" id="KW-0408">Iron</keyword>
<dbReference type="SUPFAM" id="SSF52047">
    <property type="entry name" value="RNI-like"/>
    <property type="match status" value="1"/>
</dbReference>
<keyword evidence="4" id="KW-1133">Transmembrane helix</keyword>
<evidence type="ECO:0000256" key="3">
    <source>
        <dbReference type="PROSITE-ProRule" id="PRU00433"/>
    </source>
</evidence>
<dbReference type="InterPro" id="IPR032675">
    <property type="entry name" value="LRR_dom_sf"/>
</dbReference>
<keyword evidence="3" id="KW-0349">Heme</keyword>
<evidence type="ECO:0000256" key="4">
    <source>
        <dbReference type="SAM" id="Phobius"/>
    </source>
</evidence>
<dbReference type="Proteomes" id="UP000004478">
    <property type="component" value="Unassembled WGS sequence"/>
</dbReference>
<accession>K1L4B0</accession>
<proteinExistence type="predicted"/>
<feature type="domain" description="Cytochrome c" evidence="5">
    <location>
        <begin position="162"/>
        <end position="263"/>
    </location>
</feature>
<feature type="transmembrane region" description="Helical" evidence="4">
    <location>
        <begin position="14"/>
        <end position="34"/>
    </location>
</feature>
<feature type="transmembrane region" description="Helical" evidence="4">
    <location>
        <begin position="46"/>
        <end position="67"/>
    </location>
</feature>
<sequence length="464" mass="52519">MDFIFSLFGRFHPVLVHLPIGFLILGSILVFYAKKESKEFLPAIRISFFWGTIAALFSLVSGLLLYLREGYSFDTVSKHLILGVLTTLFSFGFYLYLKNKVDFIDSKVRGMSVGLMILLMLTGHFGGELTHGSDYFTEVLPEKFQEFLGISNASEVAMIRLDEEHWGEAIFYQDVIRPILFQNCNSCHNEKNRKGELVLSSPEWMAKGGKNGLVLDQKELINSTLLARMLLPLDDKKHMPPKDKRQPSKQEIALIQKWIASGASFEVSLAKAGVEEEMINMYFPEEREFFYPETELKQLAEDALLGFRGSGLLIEPISQESPLLKISAINLPQNQKLNLKDFQGIASYIAHLDISGTDLDDAVWNDLLVFENLTILKINRVDIEGQGIDALDQLKNLKRLYLNYSSLQLSNLLALEDHPTLEGIYFYATPASKAITSNEIVRFLARLEYGVYELPVLSSDTVVY</sequence>
<dbReference type="GO" id="GO:0046872">
    <property type="term" value="F:metal ion binding"/>
    <property type="evidence" value="ECO:0007669"/>
    <property type="project" value="UniProtKB-KW"/>
</dbReference>
<protein>
    <recommendedName>
        <fullName evidence="5">Cytochrome c domain-containing protein</fullName>
    </recommendedName>
</protein>
<organism evidence="6 7">
    <name type="scientific">Cecembia lonarensis (strain CCUG 58316 / KCTC 22772 / LW9)</name>
    <dbReference type="NCBI Taxonomy" id="1225176"/>
    <lineage>
        <taxon>Bacteria</taxon>
        <taxon>Pseudomonadati</taxon>
        <taxon>Bacteroidota</taxon>
        <taxon>Cytophagia</taxon>
        <taxon>Cytophagales</taxon>
        <taxon>Cyclobacteriaceae</taxon>
        <taxon>Cecembia</taxon>
    </lineage>
</organism>